<organism evidence="1 2">
    <name type="scientific">Melipona quadrifasciata</name>
    <dbReference type="NCBI Taxonomy" id="166423"/>
    <lineage>
        <taxon>Eukaryota</taxon>
        <taxon>Metazoa</taxon>
        <taxon>Ecdysozoa</taxon>
        <taxon>Arthropoda</taxon>
        <taxon>Hexapoda</taxon>
        <taxon>Insecta</taxon>
        <taxon>Pterygota</taxon>
        <taxon>Neoptera</taxon>
        <taxon>Endopterygota</taxon>
        <taxon>Hymenoptera</taxon>
        <taxon>Apocrita</taxon>
        <taxon>Aculeata</taxon>
        <taxon>Apoidea</taxon>
        <taxon>Anthophila</taxon>
        <taxon>Apidae</taxon>
        <taxon>Melipona</taxon>
    </lineage>
</organism>
<sequence>MRTRDDKMFATPVRLHVVPFAIKGEAVRDRWNLGTQGTFSPPGTAARRIATATMLLKQQLMFREKFIGTVRSPGLDINPYPVAGLPLAPPKMSSLFAKYFLKTTTSFATFFQMFRSWKASVRVTTLRSLKACRFVKELVLSFLSVRNEWYFVACSLLCRQTVVTSSLLAV</sequence>
<dbReference type="Proteomes" id="UP000053105">
    <property type="component" value="Unassembled WGS sequence"/>
</dbReference>
<evidence type="ECO:0000313" key="2">
    <source>
        <dbReference type="Proteomes" id="UP000053105"/>
    </source>
</evidence>
<dbReference type="AlphaFoldDB" id="A0A0M9A2B7"/>
<keyword evidence="2" id="KW-1185">Reference proteome</keyword>
<reference evidence="1 2" key="1">
    <citation type="submission" date="2015-07" db="EMBL/GenBank/DDBJ databases">
        <title>The genome of Melipona quadrifasciata.</title>
        <authorList>
            <person name="Pan H."/>
            <person name="Kapheim K."/>
        </authorList>
    </citation>
    <scope>NUCLEOTIDE SEQUENCE [LARGE SCALE GENOMIC DNA]</scope>
    <source>
        <strain evidence="1">0111107301</strain>
        <tissue evidence="1">Whole body</tissue>
    </source>
</reference>
<dbReference type="EMBL" id="KQ435758">
    <property type="protein sequence ID" value="KOX75757.1"/>
    <property type="molecule type" value="Genomic_DNA"/>
</dbReference>
<evidence type="ECO:0000313" key="1">
    <source>
        <dbReference type="EMBL" id="KOX75757.1"/>
    </source>
</evidence>
<proteinExistence type="predicted"/>
<protein>
    <submittedName>
        <fullName evidence="1">Uncharacterized protein</fullName>
    </submittedName>
</protein>
<gene>
    <name evidence="1" type="ORF">WN51_12545</name>
</gene>
<name>A0A0M9A2B7_9HYME</name>
<accession>A0A0M9A2B7</accession>